<comment type="function">
    <text evidence="5">Bidirectionally degrades single-stranded DNA into large acid-insoluble oligonucleotides, which are then degraded further into small acid-soluble oligonucleotides.</text>
</comment>
<sequence length="490" mass="55870">MDAWSEQFSETDADELWQAFVQRVECEGWHEIQTVWSVTEVNNYVRQLLNEDSLLQRIWVQGEISRWQVWQSGHVYFTLRDEHSQISGVMWRERVKTLKKMPREGERVKVLGSVRVSRRGGELQIEATTVLCEVSKGFWWQRFEETRCKLQAEGLFDPQRKRALPSFPERIGIVTSLDAAALRDMVRIARERHAGVEIVVFAAFVQGAEAPASLVRAIRLANSPAVAQAVGKLDVLIVGRGGGSIEDLWAFNEETVVRAVAESRIPTVSAVGHEVDVVLTDFAADWRAPTPTAAVQRVVPDRQELFNRLRQLDSRLQQAVRHRLRQLRERLLQFSERRCFADPLSLCGGFWQRLDDASMRLDAHAYQRIAVQRRRWMELAHRLVCCSPHAQLGQWRERLARYTERLQAAVAAAIERRHRTLAALAGKLEALSPYAVLQRGYALVRDPQTKRVLTRAAHLTVAHNAEVVMADGTLRITVNEVVKRDGSSTL</sequence>
<keyword evidence="4 5" id="KW-0269">Exonuclease</keyword>
<dbReference type="AlphaFoldDB" id="A0A2H5XD60"/>
<evidence type="ECO:0000259" key="7">
    <source>
        <dbReference type="Pfam" id="PF02601"/>
    </source>
</evidence>
<gene>
    <name evidence="5 9" type="primary">xseA</name>
    <name evidence="9" type="ORF">HRbin17_01598</name>
</gene>
<dbReference type="PANTHER" id="PTHR30008:SF0">
    <property type="entry name" value="EXODEOXYRIBONUCLEASE 7 LARGE SUBUNIT"/>
    <property type="match status" value="1"/>
</dbReference>
<dbReference type="NCBIfam" id="TIGR00237">
    <property type="entry name" value="xseA"/>
    <property type="match status" value="1"/>
</dbReference>
<dbReference type="GO" id="GO:0008855">
    <property type="term" value="F:exodeoxyribonuclease VII activity"/>
    <property type="evidence" value="ECO:0007669"/>
    <property type="project" value="UniProtKB-UniRule"/>
</dbReference>
<feature type="domain" description="OB-fold nucleic acid binding" evidence="8">
    <location>
        <begin position="36"/>
        <end position="129"/>
    </location>
</feature>
<keyword evidence="1 5" id="KW-0963">Cytoplasm</keyword>
<reference evidence="10" key="1">
    <citation type="submission" date="2017-09" db="EMBL/GenBank/DDBJ databases">
        <title>Metaegenomics of thermophilic ammonia-oxidizing enrichment culture.</title>
        <authorList>
            <person name="Kato S."/>
            <person name="Suzuki K."/>
        </authorList>
    </citation>
    <scope>NUCLEOTIDE SEQUENCE [LARGE SCALE GENOMIC DNA]</scope>
</reference>
<comment type="catalytic activity">
    <reaction evidence="5 6">
        <text>Exonucleolytic cleavage in either 5'- to 3'- or 3'- to 5'-direction to yield nucleoside 5'-phosphates.</text>
        <dbReference type="EC" id="3.1.11.6"/>
    </reaction>
</comment>
<dbReference type="InterPro" id="IPR025824">
    <property type="entry name" value="OB-fold_nuc-bd_dom"/>
</dbReference>
<dbReference type="Pfam" id="PF13742">
    <property type="entry name" value="tRNA_anti_2"/>
    <property type="match status" value="1"/>
</dbReference>
<dbReference type="EMBL" id="BEHT01000020">
    <property type="protein sequence ID" value="GBC99077.1"/>
    <property type="molecule type" value="Genomic_DNA"/>
</dbReference>
<comment type="similarity">
    <text evidence="5 6">Belongs to the XseA family.</text>
</comment>
<name>A0A2H5XD60_9BACT</name>
<evidence type="ECO:0000259" key="8">
    <source>
        <dbReference type="Pfam" id="PF13742"/>
    </source>
</evidence>
<dbReference type="HAMAP" id="MF_00378">
    <property type="entry name" value="Exonuc_7_L"/>
    <property type="match status" value="1"/>
</dbReference>
<evidence type="ECO:0000256" key="2">
    <source>
        <dbReference type="ARBA" id="ARBA00022722"/>
    </source>
</evidence>
<dbReference type="PANTHER" id="PTHR30008">
    <property type="entry name" value="EXODEOXYRIBONUCLEASE 7 LARGE SUBUNIT"/>
    <property type="match status" value="1"/>
</dbReference>
<dbReference type="InterPro" id="IPR020579">
    <property type="entry name" value="Exonuc_VII_lsu_C"/>
</dbReference>
<evidence type="ECO:0000256" key="6">
    <source>
        <dbReference type="RuleBase" id="RU004355"/>
    </source>
</evidence>
<evidence type="ECO:0000256" key="1">
    <source>
        <dbReference type="ARBA" id="ARBA00022490"/>
    </source>
</evidence>
<dbReference type="Proteomes" id="UP000236173">
    <property type="component" value="Unassembled WGS sequence"/>
</dbReference>
<comment type="subunit">
    <text evidence="5">Heterooligomer composed of large and small subunits.</text>
</comment>
<dbReference type="GO" id="GO:0005737">
    <property type="term" value="C:cytoplasm"/>
    <property type="evidence" value="ECO:0007669"/>
    <property type="project" value="UniProtKB-SubCell"/>
</dbReference>
<dbReference type="Pfam" id="PF02601">
    <property type="entry name" value="Exonuc_VII_L"/>
    <property type="match status" value="1"/>
</dbReference>
<keyword evidence="2 5" id="KW-0540">Nuclease</keyword>
<organism evidence="9 10">
    <name type="scientific">Candidatus Fervidibacter japonicus</name>
    <dbReference type="NCBI Taxonomy" id="2035412"/>
    <lineage>
        <taxon>Bacteria</taxon>
        <taxon>Candidatus Fervidibacterota</taxon>
        <taxon>Candidatus Fervidibacter</taxon>
    </lineage>
</organism>
<dbReference type="InterPro" id="IPR003753">
    <property type="entry name" value="Exonuc_VII_L"/>
</dbReference>
<comment type="subcellular location">
    <subcellularLocation>
        <location evidence="5 6">Cytoplasm</location>
    </subcellularLocation>
</comment>
<feature type="domain" description="Exonuclease VII large subunit C-terminal" evidence="7">
    <location>
        <begin position="155"/>
        <end position="476"/>
    </location>
</feature>
<dbReference type="GO" id="GO:0006308">
    <property type="term" value="P:DNA catabolic process"/>
    <property type="evidence" value="ECO:0007669"/>
    <property type="project" value="UniProtKB-UniRule"/>
</dbReference>
<dbReference type="Gene3D" id="2.40.50.1010">
    <property type="match status" value="1"/>
</dbReference>
<comment type="caution">
    <text evidence="9">The sequence shown here is derived from an EMBL/GenBank/DDBJ whole genome shotgun (WGS) entry which is preliminary data.</text>
</comment>
<dbReference type="GO" id="GO:0003676">
    <property type="term" value="F:nucleic acid binding"/>
    <property type="evidence" value="ECO:0007669"/>
    <property type="project" value="InterPro"/>
</dbReference>
<evidence type="ECO:0000256" key="3">
    <source>
        <dbReference type="ARBA" id="ARBA00022801"/>
    </source>
</evidence>
<protein>
    <recommendedName>
        <fullName evidence="5">Exodeoxyribonuclease 7 large subunit</fullName>
        <ecNumber evidence="5">3.1.11.6</ecNumber>
    </recommendedName>
    <alternativeName>
        <fullName evidence="5">Exodeoxyribonuclease VII large subunit</fullName>
        <shortName evidence="5">Exonuclease VII large subunit</shortName>
    </alternativeName>
</protein>
<dbReference type="GO" id="GO:0009318">
    <property type="term" value="C:exodeoxyribonuclease VII complex"/>
    <property type="evidence" value="ECO:0007669"/>
    <property type="project" value="UniProtKB-UniRule"/>
</dbReference>
<accession>A0A2H5XD60</accession>
<keyword evidence="3 5" id="KW-0378">Hydrolase</keyword>
<dbReference type="EC" id="3.1.11.6" evidence="5"/>
<evidence type="ECO:0000313" key="9">
    <source>
        <dbReference type="EMBL" id="GBC99077.1"/>
    </source>
</evidence>
<evidence type="ECO:0000256" key="5">
    <source>
        <dbReference type="HAMAP-Rule" id="MF_00378"/>
    </source>
</evidence>
<evidence type="ECO:0000256" key="4">
    <source>
        <dbReference type="ARBA" id="ARBA00022839"/>
    </source>
</evidence>
<evidence type="ECO:0000313" key="10">
    <source>
        <dbReference type="Proteomes" id="UP000236173"/>
    </source>
</evidence>
<proteinExistence type="inferred from homology"/>
<dbReference type="CDD" id="cd04489">
    <property type="entry name" value="ExoVII_LU_OBF"/>
    <property type="match status" value="1"/>
</dbReference>